<protein>
    <submittedName>
        <fullName evidence="5">2,3-dihydroxybenzoate-AMP ligase</fullName>
        <ecNumber evidence="5">6.3.2.-</ecNumber>
    </submittedName>
</protein>
<dbReference type="RefSeq" id="WP_063917857.1">
    <property type="nucleotide sequence ID" value="NZ_JAJFOE010000001.1"/>
</dbReference>
<dbReference type="Gene3D" id="3.40.50.12780">
    <property type="entry name" value="N-terminal domain of ligase-like"/>
    <property type="match status" value="1"/>
</dbReference>
<dbReference type="OrthoDB" id="9803968at2"/>
<dbReference type="Proteomes" id="UP000255082">
    <property type="component" value="Unassembled WGS sequence"/>
</dbReference>
<evidence type="ECO:0000259" key="3">
    <source>
        <dbReference type="Pfam" id="PF00501"/>
    </source>
</evidence>
<proteinExistence type="inferred from homology"/>
<dbReference type="SUPFAM" id="SSF56801">
    <property type="entry name" value="Acetyl-CoA synthetase-like"/>
    <property type="match status" value="1"/>
</dbReference>
<dbReference type="PANTHER" id="PTHR43201:SF5">
    <property type="entry name" value="MEDIUM-CHAIN ACYL-COA LIGASE ACSF2, MITOCHONDRIAL"/>
    <property type="match status" value="1"/>
</dbReference>
<accession>A0A378WXT9</accession>
<dbReference type="GO" id="GO:0031956">
    <property type="term" value="F:medium-chain fatty acid-CoA ligase activity"/>
    <property type="evidence" value="ECO:0007669"/>
    <property type="project" value="TreeGrafter"/>
</dbReference>
<dbReference type="InterPro" id="IPR025110">
    <property type="entry name" value="AMP-bd_C"/>
</dbReference>
<dbReference type="PROSITE" id="PS00455">
    <property type="entry name" value="AMP_BINDING"/>
    <property type="match status" value="1"/>
</dbReference>
<evidence type="ECO:0000313" key="5">
    <source>
        <dbReference type="EMBL" id="SUA45672.1"/>
    </source>
</evidence>
<keyword evidence="2 5" id="KW-0436">Ligase</keyword>
<name>A0A378WXT9_9NOCA</name>
<organism evidence="5 6">
    <name type="scientific">Nocardia africana</name>
    <dbReference type="NCBI Taxonomy" id="134964"/>
    <lineage>
        <taxon>Bacteria</taxon>
        <taxon>Bacillati</taxon>
        <taxon>Actinomycetota</taxon>
        <taxon>Actinomycetes</taxon>
        <taxon>Mycobacteriales</taxon>
        <taxon>Nocardiaceae</taxon>
        <taxon>Nocardia</taxon>
    </lineage>
</organism>
<dbReference type="EMBL" id="UGRU01000001">
    <property type="protein sequence ID" value="SUA45672.1"/>
    <property type="molecule type" value="Genomic_DNA"/>
</dbReference>
<comment type="similarity">
    <text evidence="1">Belongs to the ATP-dependent AMP-binding enzyme family.</text>
</comment>
<gene>
    <name evidence="5" type="primary">dhbE_2</name>
    <name evidence="5" type="ORF">NCTC13184_04196</name>
</gene>
<dbReference type="Pfam" id="PF00501">
    <property type="entry name" value="AMP-binding"/>
    <property type="match status" value="1"/>
</dbReference>
<evidence type="ECO:0000259" key="4">
    <source>
        <dbReference type="Pfam" id="PF13193"/>
    </source>
</evidence>
<feature type="domain" description="AMP-binding enzyme C-terminal" evidence="4">
    <location>
        <begin position="438"/>
        <end position="513"/>
    </location>
</feature>
<dbReference type="Gene3D" id="3.30.300.30">
    <property type="match status" value="1"/>
</dbReference>
<dbReference type="AlphaFoldDB" id="A0A378WXT9"/>
<dbReference type="InterPro" id="IPR000873">
    <property type="entry name" value="AMP-dep_synth/lig_dom"/>
</dbReference>
<evidence type="ECO:0000256" key="1">
    <source>
        <dbReference type="ARBA" id="ARBA00006432"/>
    </source>
</evidence>
<evidence type="ECO:0000313" key="6">
    <source>
        <dbReference type="Proteomes" id="UP000255082"/>
    </source>
</evidence>
<dbReference type="InterPro" id="IPR042099">
    <property type="entry name" value="ANL_N_sf"/>
</dbReference>
<dbReference type="PANTHER" id="PTHR43201">
    <property type="entry name" value="ACYL-COA SYNTHETASE"/>
    <property type="match status" value="1"/>
</dbReference>
<feature type="domain" description="AMP-dependent synthetase/ligase" evidence="3">
    <location>
        <begin position="17"/>
        <end position="387"/>
    </location>
</feature>
<dbReference type="Pfam" id="PF13193">
    <property type="entry name" value="AMP-binding_C"/>
    <property type="match status" value="1"/>
</dbReference>
<evidence type="ECO:0000256" key="2">
    <source>
        <dbReference type="ARBA" id="ARBA00022598"/>
    </source>
</evidence>
<dbReference type="GO" id="GO:0006631">
    <property type="term" value="P:fatty acid metabolic process"/>
    <property type="evidence" value="ECO:0007669"/>
    <property type="project" value="TreeGrafter"/>
</dbReference>
<reference evidence="5 6" key="1">
    <citation type="submission" date="2018-06" db="EMBL/GenBank/DDBJ databases">
        <authorList>
            <consortium name="Pathogen Informatics"/>
            <person name="Doyle S."/>
        </authorList>
    </citation>
    <scope>NUCLEOTIDE SEQUENCE [LARGE SCALE GENOMIC DNA]</scope>
    <source>
        <strain evidence="5 6">NCTC13184</strain>
    </source>
</reference>
<sequence length="523" mass="55009">MDNGIGNGSTIPATLAARVAAAPGSTFVHFGGEAISYAEIDERSDRLATGWLRLGLGHGDRIAIAATNSPDWIVAYLAAVKIGAVLVTLNVVYREREFTYMLTQSGARALVCDAESNGFEFGPFLDQLRPDIPTVEHLFFLGGDQAPGRQQWADLTATEPEPLLLSRAAEAVRPTDPAVILYTSGTTGTPKGATITHASLLASAAAQVERFEQSAADVILGVMPFNHVGGLTCTLGSTLVTGGAIALLPRFHPDLVVATMADVSVTMFVGVPTMYKMILGADSARGADMSSVRLCVVGGSNLEPALAEQVAARFDGVRIANLYGMSETSGACVISPLGDSLETVAHTIGTLTGDFEGRIVDDRNTPLAPGQAGELQVRGGCVASGYWRLPVESAAAFLADGWLATGDIASMSADGHIQLLGRRKEMYVRGGYNVYPAEVENVLSEDPTVAMSAVIGVPDETFGETGYAFVVPAPGAAVDPDMLLERCRRTLAKYKVPDQVEVVDSLPMTPAGKIRKVALKPRT</sequence>
<dbReference type="InterPro" id="IPR045851">
    <property type="entry name" value="AMP-bd_C_sf"/>
</dbReference>
<dbReference type="EC" id="6.3.2.-" evidence="5"/>
<dbReference type="InterPro" id="IPR020845">
    <property type="entry name" value="AMP-binding_CS"/>
</dbReference>